<keyword evidence="4" id="KW-1185">Reference proteome</keyword>
<dbReference type="NCBIfam" id="TIGR01755">
    <property type="entry name" value="flav_wrbA"/>
    <property type="match status" value="1"/>
</dbReference>
<dbReference type="GO" id="GO:0003955">
    <property type="term" value="F:NAD(P)H dehydrogenase (quinone) activity"/>
    <property type="evidence" value="ECO:0007669"/>
    <property type="project" value="InterPro"/>
</dbReference>
<dbReference type="InterPro" id="IPR029039">
    <property type="entry name" value="Flavoprotein-like_sf"/>
</dbReference>
<dbReference type="eggNOG" id="COG0655">
    <property type="taxonomic scope" value="Bacteria"/>
</dbReference>
<gene>
    <name evidence="3" type="ORF">LQ50_12660</name>
</gene>
<evidence type="ECO:0000259" key="2">
    <source>
        <dbReference type="PROSITE" id="PS50902"/>
    </source>
</evidence>
<dbReference type="STRING" id="333138.LQ50_12660"/>
<organism evidence="3 4">
    <name type="scientific">Halalkalibacter okhensis</name>
    <dbReference type="NCBI Taxonomy" id="333138"/>
    <lineage>
        <taxon>Bacteria</taxon>
        <taxon>Bacillati</taxon>
        <taxon>Bacillota</taxon>
        <taxon>Bacilli</taxon>
        <taxon>Bacillales</taxon>
        <taxon>Bacillaceae</taxon>
        <taxon>Halalkalibacter</taxon>
    </lineage>
</organism>
<dbReference type="PANTHER" id="PTHR30546:SF23">
    <property type="entry name" value="FLAVOPROTEIN-LIKE PROTEIN YCP4-RELATED"/>
    <property type="match status" value="1"/>
</dbReference>
<evidence type="ECO:0000313" key="3">
    <source>
        <dbReference type="EMBL" id="KHF39906.1"/>
    </source>
</evidence>
<dbReference type="Proteomes" id="UP000030832">
    <property type="component" value="Unassembled WGS sequence"/>
</dbReference>
<feature type="domain" description="Flavodoxin-like" evidence="2">
    <location>
        <begin position="26"/>
        <end position="212"/>
    </location>
</feature>
<dbReference type="InterPro" id="IPR008254">
    <property type="entry name" value="Flavodoxin/NO_synth"/>
</dbReference>
<dbReference type="PANTHER" id="PTHR30546">
    <property type="entry name" value="FLAVODOXIN-RELATED PROTEIN WRBA-RELATED"/>
    <property type="match status" value="1"/>
</dbReference>
<sequence length="223" mass="24275">MSFIKRLFGQTNKKEEETINMSNIKLAVIYYSSTGTNYQLAKWAEEGGKAAGAEVKVLKVPELAPQAAIESNPAWKAHVEETKEVPEVTLDDLEWADAIIFSVPTRFGNMAAQMKQFIDTTGGLWFEGKLANKAVSAMSSASNAHGGQEATILSLYTTMYHWGAIVASPGYTDPLLFASGGNPYGTSVTVGQDGKMQENVEEAAKYQAKRTVQVAEWIKKGNQ</sequence>
<dbReference type="FunFam" id="3.40.50.360:FF:000001">
    <property type="entry name" value="NAD(P)H dehydrogenase (Quinone) FQR1-like"/>
    <property type="match status" value="1"/>
</dbReference>
<dbReference type="PROSITE" id="PS50902">
    <property type="entry name" value="FLAVODOXIN_LIKE"/>
    <property type="match status" value="1"/>
</dbReference>
<comment type="similarity">
    <text evidence="1">Belongs to the WrbA family.</text>
</comment>
<dbReference type="InterPro" id="IPR010089">
    <property type="entry name" value="Flavoprotein_WrbA-like"/>
</dbReference>
<protein>
    <submittedName>
        <fullName evidence="3">NAD(P)H:quinone oxidoreductase, type IV</fullName>
    </submittedName>
</protein>
<dbReference type="EMBL" id="JRJU01000014">
    <property type="protein sequence ID" value="KHF39906.1"/>
    <property type="molecule type" value="Genomic_DNA"/>
</dbReference>
<proteinExistence type="inferred from homology"/>
<accession>A0A0B0IJU1</accession>
<dbReference type="GO" id="GO:0010181">
    <property type="term" value="F:FMN binding"/>
    <property type="evidence" value="ECO:0007669"/>
    <property type="project" value="InterPro"/>
</dbReference>
<dbReference type="SUPFAM" id="SSF52218">
    <property type="entry name" value="Flavoproteins"/>
    <property type="match status" value="1"/>
</dbReference>
<dbReference type="GO" id="GO:0016020">
    <property type="term" value="C:membrane"/>
    <property type="evidence" value="ECO:0007669"/>
    <property type="project" value="TreeGrafter"/>
</dbReference>
<comment type="caution">
    <text evidence="3">The sequence shown here is derived from an EMBL/GenBank/DDBJ whole genome shotgun (WGS) entry which is preliminary data.</text>
</comment>
<evidence type="ECO:0000313" key="4">
    <source>
        <dbReference type="Proteomes" id="UP000030832"/>
    </source>
</evidence>
<dbReference type="RefSeq" id="WP_034629412.1">
    <property type="nucleotide sequence ID" value="NZ_JRJU01000014.1"/>
</dbReference>
<dbReference type="AlphaFoldDB" id="A0A0B0IJU1"/>
<dbReference type="InterPro" id="IPR005025">
    <property type="entry name" value="FMN_Rdtase-like_dom"/>
</dbReference>
<name>A0A0B0IJU1_9BACI</name>
<dbReference type="Pfam" id="PF03358">
    <property type="entry name" value="FMN_red"/>
    <property type="match status" value="1"/>
</dbReference>
<reference evidence="3 4" key="1">
    <citation type="submission" date="2014-09" db="EMBL/GenBank/DDBJ databases">
        <title>Genome sequencing and annotation of Bacillus Okhensis strain Kh10-101T.</title>
        <authorList>
            <person name="Prakash J.S."/>
        </authorList>
    </citation>
    <scope>NUCLEOTIDE SEQUENCE [LARGE SCALE GENOMIC DNA]</scope>
    <source>
        <strain evidence="4">Kh10-101T</strain>
    </source>
</reference>
<dbReference type="OrthoDB" id="9801479at2"/>
<dbReference type="Gene3D" id="3.40.50.360">
    <property type="match status" value="1"/>
</dbReference>
<dbReference type="NCBIfam" id="NF002999">
    <property type="entry name" value="PRK03767.1"/>
    <property type="match status" value="1"/>
</dbReference>
<evidence type="ECO:0000256" key="1">
    <source>
        <dbReference type="ARBA" id="ARBA00006961"/>
    </source>
</evidence>